<accession>A0A142C1K3</accession>
<protein>
    <submittedName>
        <fullName evidence="2">Conotoxin</fullName>
    </submittedName>
</protein>
<evidence type="ECO:0000256" key="1">
    <source>
        <dbReference type="SAM" id="SignalP"/>
    </source>
</evidence>
<proteinExistence type="evidence at transcript level"/>
<feature type="signal peptide" evidence="1">
    <location>
        <begin position="1"/>
        <end position="20"/>
    </location>
</feature>
<feature type="chain" id="PRO_5007493554" evidence="1">
    <location>
        <begin position="21"/>
        <end position="70"/>
    </location>
</feature>
<keyword evidence="1" id="KW-0732">Signal</keyword>
<dbReference type="EMBL" id="KU563956">
    <property type="protein sequence ID" value="AMP44704.1"/>
    <property type="molecule type" value="mRNA"/>
</dbReference>
<dbReference type="AlphaFoldDB" id="A0A142C1K3"/>
<reference evidence="2" key="1">
    <citation type="submission" date="2015-12" db="EMBL/GenBank/DDBJ databases">
        <title>High throughput identification of novel conotoxins from the Chinese tubular cone snail Conus betulinus by multitranscriptome sequencing.</title>
        <authorList>
            <person name="Ruan Z."/>
            <person name="Peng C."/>
            <person name="Shi Q."/>
            <person name="Yao G."/>
            <person name="Gao B.-M."/>
        </authorList>
    </citation>
    <scope>NUCLEOTIDE SEQUENCE</scope>
</reference>
<organism evidence="2">
    <name type="scientific">Conus betulinus</name>
    <name type="common">Beech cone</name>
    <dbReference type="NCBI Taxonomy" id="89764"/>
    <lineage>
        <taxon>Eukaryota</taxon>
        <taxon>Metazoa</taxon>
        <taxon>Spiralia</taxon>
        <taxon>Lophotrochozoa</taxon>
        <taxon>Mollusca</taxon>
        <taxon>Gastropoda</taxon>
        <taxon>Caenogastropoda</taxon>
        <taxon>Neogastropoda</taxon>
        <taxon>Conoidea</taxon>
        <taxon>Conidae</taxon>
        <taxon>Conus</taxon>
        <taxon>Dendroconus</taxon>
    </lineage>
</organism>
<evidence type="ECO:0000313" key="2">
    <source>
        <dbReference type="EMBL" id="AMP44704.1"/>
    </source>
</evidence>
<sequence length="70" mass="7835">MSGTMIALLAVLLLVDLSTSLQDQGEKLLRGTVKVQERERCRTNHNSDCPMGQYCCGLPHWSHGYCQHTC</sequence>
<name>A0A142C1K3_CONBE</name>